<sequence length="154" mass="17878">MQQYTVRTATLDDINILLTFEQEIIRAERPFDETLDKDPISYYDLRQLILSDEAEVMVAELDSKIVGSGYALIRDAKPYLDHKKYTYLGFMYTDTDHRGKGVNKAIVDALMLWSKSKGIHEVRLTVYNDNAPAIRAYEKVGFEKHILEMRVRID</sequence>
<evidence type="ECO:0000259" key="1">
    <source>
        <dbReference type="PROSITE" id="PS51186"/>
    </source>
</evidence>
<reference evidence="3" key="1">
    <citation type="submission" date="2016-11" db="EMBL/GenBank/DDBJ databases">
        <authorList>
            <person name="Varghese N."/>
            <person name="Submissions S."/>
        </authorList>
    </citation>
    <scope>NUCLEOTIDE SEQUENCE [LARGE SCALE GENOMIC DNA]</scope>
    <source>
        <strain evidence="3">DSM 17539</strain>
    </source>
</reference>
<dbReference type="SUPFAM" id="SSF55729">
    <property type="entry name" value="Acyl-CoA N-acyltransferases (Nat)"/>
    <property type="match status" value="1"/>
</dbReference>
<feature type="domain" description="N-acetyltransferase" evidence="1">
    <location>
        <begin position="4"/>
        <end position="154"/>
    </location>
</feature>
<name>A0A1M5DIK9_9FLAO</name>
<dbReference type="InterPro" id="IPR000182">
    <property type="entry name" value="GNAT_dom"/>
</dbReference>
<dbReference type="RefSeq" id="WP_072863438.1">
    <property type="nucleotide sequence ID" value="NZ_FQUX01000006.1"/>
</dbReference>
<dbReference type="AlphaFoldDB" id="A0A1M5DIK9"/>
<gene>
    <name evidence="2" type="ORF">SAMN03080594_106109</name>
</gene>
<dbReference type="Gene3D" id="3.40.630.30">
    <property type="match status" value="1"/>
</dbReference>
<dbReference type="GO" id="GO:0016747">
    <property type="term" value="F:acyltransferase activity, transferring groups other than amino-acyl groups"/>
    <property type="evidence" value="ECO:0007669"/>
    <property type="project" value="InterPro"/>
</dbReference>
<dbReference type="Proteomes" id="UP000184406">
    <property type="component" value="Unassembled WGS sequence"/>
</dbReference>
<evidence type="ECO:0000313" key="3">
    <source>
        <dbReference type="Proteomes" id="UP000184406"/>
    </source>
</evidence>
<proteinExistence type="predicted"/>
<protein>
    <submittedName>
        <fullName evidence="2">Ribosomal protein S18 acetylase RimI</fullName>
    </submittedName>
</protein>
<dbReference type="PANTHER" id="PTHR43072">
    <property type="entry name" value="N-ACETYLTRANSFERASE"/>
    <property type="match status" value="1"/>
</dbReference>
<keyword evidence="2" id="KW-0687">Ribonucleoprotein</keyword>
<dbReference type="InterPro" id="IPR016181">
    <property type="entry name" value="Acyl_CoA_acyltransferase"/>
</dbReference>
<dbReference type="PROSITE" id="PS51186">
    <property type="entry name" value="GNAT"/>
    <property type="match status" value="1"/>
</dbReference>
<evidence type="ECO:0000313" key="2">
    <source>
        <dbReference type="EMBL" id="SHF66827.1"/>
    </source>
</evidence>
<keyword evidence="3" id="KW-1185">Reference proteome</keyword>
<keyword evidence="2" id="KW-0689">Ribosomal protein</keyword>
<dbReference type="CDD" id="cd04301">
    <property type="entry name" value="NAT_SF"/>
    <property type="match status" value="1"/>
</dbReference>
<organism evidence="2 3">
    <name type="scientific">Arenibacter palladensis</name>
    <dbReference type="NCBI Taxonomy" id="237373"/>
    <lineage>
        <taxon>Bacteria</taxon>
        <taxon>Pseudomonadati</taxon>
        <taxon>Bacteroidota</taxon>
        <taxon>Flavobacteriia</taxon>
        <taxon>Flavobacteriales</taxon>
        <taxon>Flavobacteriaceae</taxon>
        <taxon>Arenibacter</taxon>
    </lineage>
</organism>
<dbReference type="OrthoDB" id="1450704at2"/>
<dbReference type="Pfam" id="PF00583">
    <property type="entry name" value="Acetyltransf_1"/>
    <property type="match status" value="1"/>
</dbReference>
<dbReference type="EMBL" id="FQUX01000006">
    <property type="protein sequence ID" value="SHF66827.1"/>
    <property type="molecule type" value="Genomic_DNA"/>
</dbReference>
<dbReference type="GO" id="GO:0005840">
    <property type="term" value="C:ribosome"/>
    <property type="evidence" value="ECO:0007669"/>
    <property type="project" value="UniProtKB-KW"/>
</dbReference>
<accession>A0A1M5DIK9</accession>